<evidence type="ECO:0000313" key="3">
    <source>
        <dbReference type="Proteomes" id="UP000568380"/>
    </source>
</evidence>
<sequence>MSVDIVRAWARGWAVSRATKQPVEELWGLRVDVGLPGHLVRHILPKASPAVLRHLAGTLDTPGTWLKVCAPAEQVAPSLTPAWSIQTPEFMMTARLRRTEVAAPGGYTLAVVQRGQVVTARLLTGDGEVAARGQLALTGVTGVVDKVETAAGHRRRGLGSVVMKALSSAGAERGAATGVLLATADGRALYSTLGWRLHTVVTAAVVTA</sequence>
<protein>
    <submittedName>
        <fullName evidence="2">GNAT superfamily N-acetyltransferase</fullName>
    </submittedName>
</protein>
<reference evidence="2 3" key="1">
    <citation type="submission" date="2020-08" db="EMBL/GenBank/DDBJ databases">
        <title>Genomic Encyclopedia of Type Strains, Phase IV (KMG-IV): sequencing the most valuable type-strain genomes for metagenomic binning, comparative biology and taxonomic classification.</title>
        <authorList>
            <person name="Goeker M."/>
        </authorList>
    </citation>
    <scope>NUCLEOTIDE SEQUENCE [LARGE SCALE GENOMIC DNA]</scope>
    <source>
        <strain evidence="2 3">DSM 45385</strain>
    </source>
</reference>
<accession>A0A7W7ZYQ3</accession>
<dbReference type="EMBL" id="JACHIN010000001">
    <property type="protein sequence ID" value="MBB5075696.1"/>
    <property type="molecule type" value="Genomic_DNA"/>
</dbReference>
<dbReference type="SUPFAM" id="SSF55729">
    <property type="entry name" value="Acyl-CoA N-acyltransferases (Nat)"/>
    <property type="match status" value="1"/>
</dbReference>
<dbReference type="Pfam" id="PF08445">
    <property type="entry name" value="FR47"/>
    <property type="match status" value="1"/>
</dbReference>
<evidence type="ECO:0000259" key="1">
    <source>
        <dbReference type="Pfam" id="PF08445"/>
    </source>
</evidence>
<name>A0A7W7ZYQ3_9ACTN</name>
<dbReference type="Gene3D" id="3.40.630.30">
    <property type="match status" value="1"/>
</dbReference>
<dbReference type="InterPro" id="IPR013653">
    <property type="entry name" value="GCN5-like_dom"/>
</dbReference>
<dbReference type="RefSeq" id="WP_184958858.1">
    <property type="nucleotide sequence ID" value="NZ_JACHIN010000001.1"/>
</dbReference>
<dbReference type="AlphaFoldDB" id="A0A7W7ZYQ3"/>
<proteinExistence type="predicted"/>
<keyword evidence="3" id="KW-1185">Reference proteome</keyword>
<organism evidence="2 3">
    <name type="scientific">Nonomuraea endophytica</name>
    <dbReference type="NCBI Taxonomy" id="714136"/>
    <lineage>
        <taxon>Bacteria</taxon>
        <taxon>Bacillati</taxon>
        <taxon>Actinomycetota</taxon>
        <taxon>Actinomycetes</taxon>
        <taxon>Streptosporangiales</taxon>
        <taxon>Streptosporangiaceae</taxon>
        <taxon>Nonomuraea</taxon>
    </lineage>
</organism>
<dbReference type="InterPro" id="IPR016181">
    <property type="entry name" value="Acyl_CoA_acyltransferase"/>
</dbReference>
<dbReference type="Proteomes" id="UP000568380">
    <property type="component" value="Unassembled WGS sequence"/>
</dbReference>
<feature type="domain" description="GCN5-related N-acetyltransferase Rv2170-like" evidence="1">
    <location>
        <begin position="142"/>
        <end position="198"/>
    </location>
</feature>
<keyword evidence="2" id="KW-0808">Transferase</keyword>
<dbReference type="GO" id="GO:0016747">
    <property type="term" value="F:acyltransferase activity, transferring groups other than amino-acyl groups"/>
    <property type="evidence" value="ECO:0007669"/>
    <property type="project" value="InterPro"/>
</dbReference>
<comment type="caution">
    <text evidence="2">The sequence shown here is derived from an EMBL/GenBank/DDBJ whole genome shotgun (WGS) entry which is preliminary data.</text>
</comment>
<gene>
    <name evidence="2" type="ORF">HNR40_001142</name>
</gene>
<evidence type="ECO:0000313" key="2">
    <source>
        <dbReference type="EMBL" id="MBB5075696.1"/>
    </source>
</evidence>